<evidence type="ECO:0000313" key="7">
    <source>
        <dbReference type="Proteomes" id="UP000188597"/>
    </source>
</evidence>
<feature type="domain" description="GGDEF" evidence="5">
    <location>
        <begin position="477"/>
        <end position="609"/>
    </location>
</feature>
<evidence type="ECO:0008006" key="8">
    <source>
        <dbReference type="Google" id="ProtNLM"/>
    </source>
</evidence>
<keyword evidence="1" id="KW-0175">Coiled coil</keyword>
<dbReference type="InterPro" id="IPR000700">
    <property type="entry name" value="PAS-assoc_C"/>
</dbReference>
<dbReference type="InterPro" id="IPR001610">
    <property type="entry name" value="PAC"/>
</dbReference>
<dbReference type="CDD" id="cd01949">
    <property type="entry name" value="GGDEF"/>
    <property type="match status" value="1"/>
</dbReference>
<dbReference type="SUPFAM" id="SSF55073">
    <property type="entry name" value="Nucleotide cyclase"/>
    <property type="match status" value="1"/>
</dbReference>
<dbReference type="SMART" id="SM00091">
    <property type="entry name" value="PAS"/>
    <property type="match status" value="2"/>
</dbReference>
<dbReference type="InterPro" id="IPR052155">
    <property type="entry name" value="Biofilm_reg_signaling"/>
</dbReference>
<dbReference type="InterPro" id="IPR029787">
    <property type="entry name" value="Nucleotide_cyclase"/>
</dbReference>
<dbReference type="CDD" id="cd00130">
    <property type="entry name" value="PAS"/>
    <property type="match status" value="2"/>
</dbReference>
<dbReference type="SUPFAM" id="SSF55781">
    <property type="entry name" value="GAF domain-like"/>
    <property type="match status" value="1"/>
</dbReference>
<dbReference type="InterPro" id="IPR001633">
    <property type="entry name" value="EAL_dom"/>
</dbReference>
<organism evidence="6 7">
    <name type="scientific">Fictibacillus arsenicus</name>
    <dbReference type="NCBI Taxonomy" id="255247"/>
    <lineage>
        <taxon>Bacteria</taxon>
        <taxon>Bacillati</taxon>
        <taxon>Bacillota</taxon>
        <taxon>Bacilli</taxon>
        <taxon>Bacillales</taxon>
        <taxon>Fictibacillaceae</taxon>
        <taxon>Fictibacillus</taxon>
    </lineage>
</organism>
<dbReference type="InterPro" id="IPR035965">
    <property type="entry name" value="PAS-like_dom_sf"/>
</dbReference>
<feature type="domain" description="PAC" evidence="3">
    <location>
        <begin position="393"/>
        <end position="445"/>
    </location>
</feature>
<dbReference type="SUPFAM" id="SSF141868">
    <property type="entry name" value="EAL domain-like"/>
    <property type="match status" value="1"/>
</dbReference>
<dbReference type="OrthoDB" id="9759607at2"/>
<dbReference type="InterPro" id="IPR013655">
    <property type="entry name" value="PAS_fold_3"/>
</dbReference>
<dbReference type="Gene3D" id="3.20.20.450">
    <property type="entry name" value="EAL domain"/>
    <property type="match status" value="1"/>
</dbReference>
<sequence length="883" mass="100697">MFRIEDQTEINTLFNGFLDMMFLMKVVDKGKRFQYAAANDSALKYAGINRDVIGKFMDEVLDRALAEELQAVYEQTVFSEESIQFETETFQDGMRQTAVTNLTPIHNQRGECTHLLASVKDITETKIIAEKLERSEEQYRILYAEQKNAESLLIGQKLILEMIAKGSSLQDVFKAISLNFEAAMPQSEVCIHLANERDKRLEYVYSANLSESFIQDIHQIEISSAEESCGRAAFTYQPVILMDIEKELKNDKKKRMALQHGVRACWSNPILSSSNQLLGILAVYFNAPSSPDEKDWGTMEAFTHLAGLAIEQKQKEEALRKSEAKFRAMTENVTDLIVTLDMSGKVKYTSPSYKLIFGADANLGNSFLTYTHPEDIPAVSEKFRILLKDKKPSEVQFRYLHASGHYVTIEARAMPVLKESGDIENIVVVARDITERNKHEELIKKMAYQDQLTGLPNRRSFTEEFEGHIRSAEKKSQQLGVLFLDLDRFKFINDSLGHSFGDLVLKEVSLRLYQFTRGFGRVYRMSGDEFTIILEDINKEKLKQKMSALLEIFSEPIFIKDEMIHITASIGVSIFPLDGHDPKALLKNADLAMYRAKEDGKNTYQYYKSTLDSNSYERLLMENELHGAVDNNELLLHYQPRFSIDRTSIIAMEALIRWNHPRWGLISPGEFIPLAEETGLITKIGAWVIRTACRQTKEWMDSGYPPVRIAINLSARQFLQRDLVAFIQSVLKETGLPPECVELEITESTLMKYEETILYSIEQLKKMGVHFALDDFGTGYSSMGYLKKFHIDTLKIDQSFIRGIGTETDDSAIATAIITLAHALKMNVVAEGVETEEQYTYLKEKNCNEIQGYYTCRPMEAEKIELLMMKHLSGVEANKPITV</sequence>
<dbReference type="Gene3D" id="3.30.450.40">
    <property type="match status" value="1"/>
</dbReference>
<feature type="domain" description="EAL" evidence="4">
    <location>
        <begin position="618"/>
        <end position="872"/>
    </location>
</feature>
<dbReference type="AlphaFoldDB" id="A0A1V3GAW4"/>
<name>A0A1V3GAW4_9BACL</name>
<dbReference type="InterPro" id="IPR012226">
    <property type="entry name" value="Diguanyl_cyclase/Pdiesterase"/>
</dbReference>
<dbReference type="Pfam" id="PF13185">
    <property type="entry name" value="GAF_2"/>
    <property type="match status" value="1"/>
</dbReference>
<dbReference type="FunFam" id="3.20.20.450:FF:000001">
    <property type="entry name" value="Cyclic di-GMP phosphodiesterase yahA"/>
    <property type="match status" value="1"/>
</dbReference>
<dbReference type="InterPro" id="IPR013656">
    <property type="entry name" value="PAS_4"/>
</dbReference>
<evidence type="ECO:0000313" key="6">
    <source>
        <dbReference type="EMBL" id="OOE14004.1"/>
    </source>
</evidence>
<dbReference type="CDD" id="cd01948">
    <property type="entry name" value="EAL"/>
    <property type="match status" value="1"/>
</dbReference>
<reference evidence="6 7" key="1">
    <citation type="submission" date="2016-11" db="EMBL/GenBank/DDBJ databases">
        <authorList>
            <person name="Jaros S."/>
            <person name="Januszkiewicz K."/>
            <person name="Wedrychowicz H."/>
        </authorList>
    </citation>
    <scope>NUCLEOTIDE SEQUENCE [LARGE SCALE GENOMIC DNA]</scope>
    <source>
        <strain evidence="6 7">Con a/3</strain>
    </source>
</reference>
<dbReference type="SMART" id="SM00267">
    <property type="entry name" value="GGDEF"/>
    <property type="match status" value="1"/>
</dbReference>
<dbReference type="Proteomes" id="UP000188597">
    <property type="component" value="Unassembled WGS sequence"/>
</dbReference>
<dbReference type="SMART" id="SM00086">
    <property type="entry name" value="PAC"/>
    <property type="match status" value="2"/>
</dbReference>
<dbReference type="InterPro" id="IPR003018">
    <property type="entry name" value="GAF"/>
</dbReference>
<dbReference type="PANTHER" id="PTHR44757">
    <property type="entry name" value="DIGUANYLATE CYCLASE DGCP"/>
    <property type="match status" value="1"/>
</dbReference>
<evidence type="ECO:0000259" key="3">
    <source>
        <dbReference type="PROSITE" id="PS50113"/>
    </source>
</evidence>
<evidence type="ECO:0000259" key="4">
    <source>
        <dbReference type="PROSITE" id="PS50883"/>
    </source>
</evidence>
<dbReference type="PROSITE" id="PS50113">
    <property type="entry name" value="PAC"/>
    <property type="match status" value="2"/>
</dbReference>
<dbReference type="FunFam" id="3.30.70.270:FF:000001">
    <property type="entry name" value="Diguanylate cyclase domain protein"/>
    <property type="match status" value="1"/>
</dbReference>
<protein>
    <recommendedName>
        <fullName evidence="8">Diguanylate cyclase</fullName>
    </recommendedName>
</protein>
<dbReference type="Pfam" id="PF08447">
    <property type="entry name" value="PAS_3"/>
    <property type="match status" value="1"/>
</dbReference>
<feature type="domain" description="PAS" evidence="2">
    <location>
        <begin position="322"/>
        <end position="358"/>
    </location>
</feature>
<evidence type="ECO:0000259" key="2">
    <source>
        <dbReference type="PROSITE" id="PS50112"/>
    </source>
</evidence>
<dbReference type="NCBIfam" id="TIGR00229">
    <property type="entry name" value="sensory_box"/>
    <property type="match status" value="2"/>
</dbReference>
<dbReference type="SUPFAM" id="SSF55785">
    <property type="entry name" value="PYP-like sensor domain (PAS domain)"/>
    <property type="match status" value="2"/>
</dbReference>
<dbReference type="InterPro" id="IPR035919">
    <property type="entry name" value="EAL_sf"/>
</dbReference>
<dbReference type="NCBIfam" id="TIGR00254">
    <property type="entry name" value="GGDEF"/>
    <property type="match status" value="1"/>
</dbReference>
<dbReference type="EMBL" id="MQMF01000001">
    <property type="protein sequence ID" value="OOE14004.1"/>
    <property type="molecule type" value="Genomic_DNA"/>
</dbReference>
<dbReference type="InterPro" id="IPR000014">
    <property type="entry name" value="PAS"/>
</dbReference>
<feature type="coiled-coil region" evidence="1">
    <location>
        <begin position="305"/>
        <end position="332"/>
    </location>
</feature>
<evidence type="ECO:0000256" key="1">
    <source>
        <dbReference type="SAM" id="Coils"/>
    </source>
</evidence>
<dbReference type="Pfam" id="PF08448">
    <property type="entry name" value="PAS_4"/>
    <property type="match status" value="1"/>
</dbReference>
<comment type="caution">
    <text evidence="6">The sequence shown here is derived from an EMBL/GenBank/DDBJ whole genome shotgun (WGS) entry which is preliminary data.</text>
</comment>
<dbReference type="InterPro" id="IPR043128">
    <property type="entry name" value="Rev_trsase/Diguanyl_cyclase"/>
</dbReference>
<evidence type="ECO:0000259" key="5">
    <source>
        <dbReference type="PROSITE" id="PS50887"/>
    </source>
</evidence>
<dbReference type="PIRSF" id="PIRSF005925">
    <property type="entry name" value="Dos"/>
    <property type="match status" value="1"/>
</dbReference>
<dbReference type="Pfam" id="PF00563">
    <property type="entry name" value="EAL"/>
    <property type="match status" value="1"/>
</dbReference>
<dbReference type="InterPro" id="IPR000160">
    <property type="entry name" value="GGDEF_dom"/>
</dbReference>
<dbReference type="Gene3D" id="3.30.70.270">
    <property type="match status" value="1"/>
</dbReference>
<dbReference type="SMART" id="SM00052">
    <property type="entry name" value="EAL"/>
    <property type="match status" value="1"/>
</dbReference>
<dbReference type="PROSITE" id="PS50887">
    <property type="entry name" value="GGDEF"/>
    <property type="match status" value="1"/>
</dbReference>
<gene>
    <name evidence="6" type="ORF">UN64_01970</name>
</gene>
<dbReference type="PROSITE" id="PS50883">
    <property type="entry name" value="EAL"/>
    <property type="match status" value="1"/>
</dbReference>
<dbReference type="InterPro" id="IPR029016">
    <property type="entry name" value="GAF-like_dom_sf"/>
</dbReference>
<proteinExistence type="predicted"/>
<dbReference type="PANTHER" id="PTHR44757:SF2">
    <property type="entry name" value="BIOFILM ARCHITECTURE MAINTENANCE PROTEIN MBAA"/>
    <property type="match status" value="1"/>
</dbReference>
<accession>A0A1V3GAW4</accession>
<dbReference type="SMART" id="SM00065">
    <property type="entry name" value="GAF"/>
    <property type="match status" value="1"/>
</dbReference>
<dbReference type="Pfam" id="PF00990">
    <property type="entry name" value="GGDEF"/>
    <property type="match status" value="1"/>
</dbReference>
<dbReference type="PROSITE" id="PS50112">
    <property type="entry name" value="PAS"/>
    <property type="match status" value="1"/>
</dbReference>
<dbReference type="RefSeq" id="WP_077359418.1">
    <property type="nucleotide sequence ID" value="NZ_MQMF01000001.1"/>
</dbReference>
<feature type="domain" description="PAC" evidence="3">
    <location>
        <begin position="81"/>
        <end position="134"/>
    </location>
</feature>
<dbReference type="Gene3D" id="3.30.450.20">
    <property type="entry name" value="PAS domain"/>
    <property type="match status" value="2"/>
</dbReference>